<evidence type="ECO:0008006" key="3">
    <source>
        <dbReference type="Google" id="ProtNLM"/>
    </source>
</evidence>
<name>A0A1Y4T218_9FIRM</name>
<dbReference type="AlphaFoldDB" id="A0A1Y4T218"/>
<dbReference type="OrthoDB" id="9789813at2"/>
<evidence type="ECO:0000313" key="2">
    <source>
        <dbReference type="Proteomes" id="UP000195305"/>
    </source>
</evidence>
<dbReference type="Gene3D" id="3.90.1150.30">
    <property type="match status" value="1"/>
</dbReference>
<dbReference type="InterPro" id="IPR038056">
    <property type="entry name" value="YjbR-like_sf"/>
</dbReference>
<dbReference type="InterPro" id="IPR058532">
    <property type="entry name" value="YjbR/MT2646/Rv2570-like"/>
</dbReference>
<dbReference type="Pfam" id="PF04237">
    <property type="entry name" value="YjbR"/>
    <property type="match status" value="1"/>
</dbReference>
<accession>A0A1Y4T218</accession>
<dbReference type="SUPFAM" id="SSF142906">
    <property type="entry name" value="YjbR-like"/>
    <property type="match status" value="1"/>
</dbReference>
<evidence type="ECO:0000313" key="1">
    <source>
        <dbReference type="EMBL" id="OUQ36227.1"/>
    </source>
</evidence>
<organism evidence="1 2">
    <name type="scientific">Massilimicrobiota timonensis</name>
    <dbReference type="NCBI Taxonomy" id="1776392"/>
    <lineage>
        <taxon>Bacteria</taxon>
        <taxon>Bacillati</taxon>
        <taxon>Bacillota</taxon>
        <taxon>Erysipelotrichia</taxon>
        <taxon>Erysipelotrichales</taxon>
        <taxon>Erysipelotrichaceae</taxon>
        <taxon>Massilimicrobiota</taxon>
    </lineage>
</organism>
<dbReference type="InterPro" id="IPR007351">
    <property type="entry name" value="YjbR"/>
</dbReference>
<dbReference type="EMBL" id="NFLJ01000003">
    <property type="protein sequence ID" value="OUQ36227.1"/>
    <property type="molecule type" value="Genomic_DNA"/>
</dbReference>
<gene>
    <name evidence="1" type="ORF">B5E75_01495</name>
</gene>
<dbReference type="PANTHER" id="PTHR35145">
    <property type="entry name" value="CYTOPLASMIC PROTEIN-RELATED"/>
    <property type="match status" value="1"/>
</dbReference>
<protein>
    <recommendedName>
        <fullName evidence="3">MmcQ family protein</fullName>
    </recommendedName>
</protein>
<comment type="caution">
    <text evidence="1">The sequence shown here is derived from an EMBL/GenBank/DDBJ whole genome shotgun (WGS) entry which is preliminary data.</text>
</comment>
<sequence length="337" mass="41092">MVIEMTLEEDIFQKTKINYDKLISYGFHKQSHQYIYVQDIFDHTFQVIIIIQDNDSVQGHIIDLAFQEEYTNYRIKTQGEFVSKVRQEFMNILNDIKEQCTSPQYFLYPQSNRIAQYIIEKYHEYPEFLWDSDPQYGVFRHQSNQKWYALIMNINKNKLDSDNQDIEIVNLKLKEDHIQQLLHQKGFYKAYHMNKQKWISIILDDTLSDYEIIQHIDESYQLTQSIHEWIIPVNPQNDDIFHCFNHTDTILWQQFPHIRKDDWVYVYVNKPYNYLLYQCQVIETDISDNHHNCLMKIKHTHTYTPEEYPFHQLKDYGIKTIRNVRKITSRLHQRLHQ</sequence>
<dbReference type="PANTHER" id="PTHR35145:SF1">
    <property type="entry name" value="CYTOPLASMIC PROTEIN"/>
    <property type="match status" value="1"/>
</dbReference>
<dbReference type="Proteomes" id="UP000195305">
    <property type="component" value="Unassembled WGS sequence"/>
</dbReference>
<keyword evidence="2" id="KW-1185">Reference proteome</keyword>
<reference evidence="1 2" key="1">
    <citation type="journal article" date="2018" name="BMC Genomics">
        <title>Whole genome sequencing and function prediction of 133 gut anaerobes isolated from chicken caecum in pure cultures.</title>
        <authorList>
            <person name="Medvecky M."/>
            <person name="Cejkova D."/>
            <person name="Polansky O."/>
            <person name="Karasova D."/>
            <person name="Kubasova T."/>
            <person name="Cizek A."/>
            <person name="Rychlik I."/>
        </authorList>
    </citation>
    <scope>NUCLEOTIDE SEQUENCE [LARGE SCALE GENOMIC DNA]</scope>
    <source>
        <strain evidence="1 2">An13</strain>
    </source>
</reference>
<proteinExistence type="predicted"/>